<gene>
    <name evidence="11" type="ORF">PEVE_00017591</name>
</gene>
<dbReference type="PANTHER" id="PTHR12137:SF54">
    <property type="entry name" value="CARBOHYDRATE SULFOTRANSFERASE"/>
    <property type="match status" value="1"/>
</dbReference>
<evidence type="ECO:0000256" key="2">
    <source>
        <dbReference type="ARBA" id="ARBA00006339"/>
    </source>
</evidence>
<evidence type="ECO:0000313" key="12">
    <source>
        <dbReference type="Proteomes" id="UP001159427"/>
    </source>
</evidence>
<evidence type="ECO:0000256" key="4">
    <source>
        <dbReference type="ARBA" id="ARBA00022692"/>
    </source>
</evidence>
<evidence type="ECO:0000256" key="6">
    <source>
        <dbReference type="ARBA" id="ARBA00023034"/>
    </source>
</evidence>
<accession>A0ABN8M3G3</accession>
<sequence length="427" mass="51419">IKQRQTQRQQRLRDYCEKHASSRNRNDQYNPPLIVNDEYKVIFCYIPKVACSQWKRVFLALDNRIDVDDVHNDKDYKFLFNDYSDEDIKVRLKSYFKFLFVREPLERLLSAYNNKFVNNQWPRRIIQRYKTKILERYKQDELSSNSSDQDLTFKKFIYYVSDVGFDRDGHWRSYGTICHPCDIEYDFIGHFEDMPEEAPYILRQTGMDRAVACSQWKRVFLALDNRIDVDDVHNDKHYKSLFNDYSDEDIKVRLKSYFKFLFVREPLERLLSAYNNKFVNNQWPWTRIQSYQTKILERYKQDELSSNSSDQDLTFKKFIYYVSDVGFDRDAHWRSYGPLCHPCNIEYDFIGHFEDMPEEAPYILRQTGMDRAVTFPPFLTHNTTSQLLKSYAPIPKEKIAQLGKAFEEDFEMFNYDFPGPLSDLMHD</sequence>
<feature type="non-terminal residue" evidence="11">
    <location>
        <position position="1"/>
    </location>
</feature>
<dbReference type="Proteomes" id="UP001159427">
    <property type="component" value="Unassembled WGS sequence"/>
</dbReference>
<dbReference type="EC" id="2.8.2.-" evidence="9"/>
<comment type="subcellular location">
    <subcellularLocation>
        <location evidence="1 9">Golgi apparatus membrane</location>
        <topology evidence="1 9">Single-pass type II membrane protein</topology>
    </subcellularLocation>
</comment>
<evidence type="ECO:0000313" key="11">
    <source>
        <dbReference type="EMBL" id="CAH3022960.1"/>
    </source>
</evidence>
<proteinExistence type="inferred from homology"/>
<dbReference type="InterPro" id="IPR005331">
    <property type="entry name" value="Sulfotransferase"/>
</dbReference>
<keyword evidence="9" id="KW-0119">Carbohydrate metabolism</keyword>
<reference evidence="11 12" key="1">
    <citation type="submission" date="2022-05" db="EMBL/GenBank/DDBJ databases">
        <authorList>
            <consortium name="Genoscope - CEA"/>
            <person name="William W."/>
        </authorList>
    </citation>
    <scope>NUCLEOTIDE SEQUENCE [LARGE SCALE GENOMIC DNA]</scope>
</reference>
<comment type="caution">
    <text evidence="11">The sequence shown here is derived from an EMBL/GenBank/DDBJ whole genome shotgun (WGS) entry which is preliminary data.</text>
</comment>
<dbReference type="Pfam" id="PF03567">
    <property type="entry name" value="Sulfotransfer_2"/>
    <property type="match status" value="2"/>
</dbReference>
<evidence type="ECO:0000256" key="1">
    <source>
        <dbReference type="ARBA" id="ARBA00004323"/>
    </source>
</evidence>
<dbReference type="EMBL" id="CALNXI010000241">
    <property type="protein sequence ID" value="CAH3022960.1"/>
    <property type="molecule type" value="Genomic_DNA"/>
</dbReference>
<evidence type="ECO:0000256" key="10">
    <source>
        <dbReference type="SAM" id="MobiDB-lite"/>
    </source>
</evidence>
<keyword evidence="7" id="KW-0472">Membrane</keyword>
<name>A0ABN8M3G3_9CNID</name>
<organism evidence="11 12">
    <name type="scientific">Porites evermanni</name>
    <dbReference type="NCBI Taxonomy" id="104178"/>
    <lineage>
        <taxon>Eukaryota</taxon>
        <taxon>Metazoa</taxon>
        <taxon>Cnidaria</taxon>
        <taxon>Anthozoa</taxon>
        <taxon>Hexacorallia</taxon>
        <taxon>Scleractinia</taxon>
        <taxon>Fungiina</taxon>
        <taxon>Poritidae</taxon>
        <taxon>Porites</taxon>
    </lineage>
</organism>
<keyword evidence="8 9" id="KW-0325">Glycoprotein</keyword>
<keyword evidence="3 9" id="KW-0808">Transferase</keyword>
<keyword evidence="4" id="KW-0812">Transmembrane</keyword>
<evidence type="ECO:0000256" key="5">
    <source>
        <dbReference type="ARBA" id="ARBA00022989"/>
    </source>
</evidence>
<keyword evidence="6 9" id="KW-0333">Golgi apparatus</keyword>
<keyword evidence="12" id="KW-1185">Reference proteome</keyword>
<keyword evidence="5" id="KW-1133">Transmembrane helix</keyword>
<dbReference type="InterPro" id="IPR018011">
    <property type="entry name" value="Carb_sulfotrans_8-10"/>
</dbReference>
<evidence type="ECO:0000256" key="9">
    <source>
        <dbReference type="RuleBase" id="RU364020"/>
    </source>
</evidence>
<evidence type="ECO:0000256" key="8">
    <source>
        <dbReference type="ARBA" id="ARBA00023180"/>
    </source>
</evidence>
<protein>
    <recommendedName>
        <fullName evidence="9">Carbohydrate sulfotransferase</fullName>
        <ecNumber evidence="9">2.8.2.-</ecNumber>
    </recommendedName>
</protein>
<feature type="compositionally biased region" description="Basic and acidic residues" evidence="10">
    <location>
        <begin position="11"/>
        <end position="26"/>
    </location>
</feature>
<evidence type="ECO:0000256" key="7">
    <source>
        <dbReference type="ARBA" id="ARBA00023136"/>
    </source>
</evidence>
<keyword evidence="9" id="KW-0735">Signal-anchor</keyword>
<dbReference type="PANTHER" id="PTHR12137">
    <property type="entry name" value="CARBOHYDRATE SULFOTRANSFERASE"/>
    <property type="match status" value="1"/>
</dbReference>
<feature type="region of interest" description="Disordered" evidence="10">
    <location>
        <begin position="1"/>
        <end position="29"/>
    </location>
</feature>
<comment type="similarity">
    <text evidence="2 9">Belongs to the sulfotransferase 2 family.</text>
</comment>
<evidence type="ECO:0000256" key="3">
    <source>
        <dbReference type="ARBA" id="ARBA00022679"/>
    </source>
</evidence>